<keyword evidence="2" id="KW-0614">Plasmid</keyword>
<name>A0A2P0QHM5_PSESF</name>
<sequence>MAANEILIPSKQVAMTLALRRQPLPGKDEQTRQEGNGMHDEIYDWKWDGVSIDAIESFAASYQLSLLDLYEGYFPEGWPDSVPGSYRGLVLGPVFGRNVCSPEGYKRFMRILAIDHGGNALTLEGATDIYRGADGYNVLKKDSREAMGLADVYRLYPQS</sequence>
<evidence type="ECO:0000313" key="3">
    <source>
        <dbReference type="EMBL" id="ARO45114.1"/>
    </source>
</evidence>
<organism evidence="2">
    <name type="scientific">Pseudomonas syringae pv. actinidiae</name>
    <dbReference type="NCBI Taxonomy" id="103796"/>
    <lineage>
        <taxon>Bacteria</taxon>
        <taxon>Pseudomonadati</taxon>
        <taxon>Pseudomonadota</taxon>
        <taxon>Gammaproteobacteria</taxon>
        <taxon>Pseudomonadales</taxon>
        <taxon>Pseudomonadaceae</taxon>
        <taxon>Pseudomonas</taxon>
        <taxon>Pseudomonas syringae</taxon>
    </lineage>
</organism>
<protein>
    <submittedName>
        <fullName evidence="2">Uncharacterized protein</fullName>
    </submittedName>
</protein>
<dbReference type="AlphaFoldDB" id="A0A2P0QHM5"/>
<reference evidence="2" key="1">
    <citation type="submission" date="2016-03" db="EMBL/GenBank/DDBJ databases">
        <title>The evolution of Pseudomonas syringae pv. actinidiae in New Zealand.</title>
        <authorList>
            <person name="Taiaroa G."/>
            <person name="Poulter R.T.M."/>
            <person name="Lamont I."/>
            <person name="Stockwell P."/>
            <person name="Butler M.I."/>
        </authorList>
    </citation>
    <scope>NUCLEOTIDE SEQUENCE</scope>
    <source>
        <strain evidence="3">B4A</strain>
        <strain evidence="1">RT594</strain>
        <strain evidence="2">RT652</strain>
        <plasmid evidence="3">pUR_B4A</plasmid>
        <plasmid evidence="1">pUR_RT594</plasmid>
        <plasmid evidence="2">pUR_RT652</plasmid>
    </source>
</reference>
<accession>A0A2P0QHM5</accession>
<dbReference type="EMBL" id="KX009061">
    <property type="protein sequence ID" value="ARO45020.1"/>
    <property type="molecule type" value="Genomic_DNA"/>
</dbReference>
<dbReference type="RefSeq" id="WP_074321556.1">
    <property type="nucleotide sequence ID" value="NZ_KX009060.1"/>
</dbReference>
<geneLocation type="plasmid" evidence="3">
    <name>pUR_B4A</name>
</geneLocation>
<dbReference type="EMBL" id="KX009062">
    <property type="protein sequence ID" value="ARO45114.1"/>
    <property type="molecule type" value="Genomic_DNA"/>
</dbReference>
<evidence type="ECO:0000313" key="1">
    <source>
        <dbReference type="EMBL" id="ARO44919.1"/>
    </source>
</evidence>
<geneLocation type="plasmid" evidence="1">
    <name>pUR_RT594</name>
</geneLocation>
<geneLocation type="plasmid" evidence="2">
    <name>pUR_RT652</name>
</geneLocation>
<evidence type="ECO:0000313" key="2">
    <source>
        <dbReference type="EMBL" id="ARO45020.1"/>
    </source>
</evidence>
<dbReference type="EMBL" id="KX009060">
    <property type="protein sequence ID" value="ARO44919.1"/>
    <property type="molecule type" value="Genomic_DNA"/>
</dbReference>
<proteinExistence type="predicted"/>